<evidence type="ECO:0000313" key="10">
    <source>
        <dbReference type="Proteomes" id="UP000315995"/>
    </source>
</evidence>
<evidence type="ECO:0000256" key="4">
    <source>
        <dbReference type="ARBA" id="ARBA00023002"/>
    </source>
</evidence>
<proteinExistence type="inferred from homology"/>
<evidence type="ECO:0000313" key="9">
    <source>
        <dbReference type="EMBL" id="QDG52319.1"/>
    </source>
</evidence>
<dbReference type="InterPro" id="IPR017972">
    <property type="entry name" value="Cyt_P450_CS"/>
</dbReference>
<organism evidence="9 10">
    <name type="scientific">Persicimonas caeni</name>
    <dbReference type="NCBI Taxonomy" id="2292766"/>
    <lineage>
        <taxon>Bacteria</taxon>
        <taxon>Deltaproteobacteria</taxon>
        <taxon>Bradymonadales</taxon>
        <taxon>Bradymonadaceae</taxon>
        <taxon>Persicimonas</taxon>
    </lineage>
</organism>
<dbReference type="RefSeq" id="WP_141198791.1">
    <property type="nucleotide sequence ID" value="NZ_CP041186.1"/>
</dbReference>
<dbReference type="Pfam" id="PF00067">
    <property type="entry name" value="p450"/>
    <property type="match status" value="1"/>
</dbReference>
<dbReference type="PRINTS" id="PR00385">
    <property type="entry name" value="P450"/>
</dbReference>
<dbReference type="Proteomes" id="UP000315995">
    <property type="component" value="Chromosome"/>
</dbReference>
<gene>
    <name evidence="9" type="ORF">FIV42_16710</name>
</gene>
<evidence type="ECO:0000256" key="6">
    <source>
        <dbReference type="ARBA" id="ARBA00023033"/>
    </source>
</evidence>
<dbReference type="PROSITE" id="PS00086">
    <property type="entry name" value="CYTOCHROME_P450"/>
    <property type="match status" value="1"/>
</dbReference>
<keyword evidence="6 8" id="KW-0503">Monooxygenase</keyword>
<evidence type="ECO:0000256" key="1">
    <source>
        <dbReference type="ARBA" id="ARBA00010617"/>
    </source>
</evidence>
<keyword evidence="10" id="KW-1185">Reference proteome</keyword>
<evidence type="ECO:0000256" key="2">
    <source>
        <dbReference type="ARBA" id="ARBA00022617"/>
    </source>
</evidence>
<dbReference type="EMBL" id="CP041186">
    <property type="protein sequence ID" value="QDG52319.1"/>
    <property type="molecule type" value="Genomic_DNA"/>
</dbReference>
<feature type="binding site" description="axial binding residue" evidence="7">
    <location>
        <position position="410"/>
    </location>
    <ligand>
        <name>heme</name>
        <dbReference type="ChEBI" id="CHEBI:30413"/>
    </ligand>
    <ligandPart>
        <name>Fe</name>
        <dbReference type="ChEBI" id="CHEBI:18248"/>
    </ligandPart>
</feature>
<evidence type="ECO:0000256" key="7">
    <source>
        <dbReference type="PIRSR" id="PIRSR602401-1"/>
    </source>
</evidence>
<comment type="similarity">
    <text evidence="1 8">Belongs to the cytochrome P450 family.</text>
</comment>
<accession>A0A5B8Y7F9</accession>
<dbReference type="InterPro" id="IPR036396">
    <property type="entry name" value="Cyt_P450_sf"/>
</dbReference>
<evidence type="ECO:0000256" key="3">
    <source>
        <dbReference type="ARBA" id="ARBA00022723"/>
    </source>
</evidence>
<dbReference type="AlphaFoldDB" id="A0A4Y6PW23"/>
<dbReference type="Gene3D" id="1.10.630.10">
    <property type="entry name" value="Cytochrome P450"/>
    <property type="match status" value="1"/>
</dbReference>
<sequence>MFGLKDGLNLVDRFKSGESAPARPPGPRGWQNLKVLVDFATDQIGCFRRITRRYGSASFFKLGTFDAYLFTDPEAIEEVLLTKSSSFEKDALTHELDVLLGKGLLTSEGQMWRHQRRLISPNLRRKQIAHYADVMVERTRQMLDDWEDGQVRPLHRDAMEVTLRIVVDTLFNLEMDSDIHRVGQALDTAMEGFHEQAHTLWRFVPEPLPTPMRAKFEKALEEFDALIYKLIDQRRQDATEGDDLLYRLIAAVDDEGNQMTDGQLRDEVITLFLAGHETTALAIMYAWYLMSDHPWVMDKVHAEVDEVLGERVATADDVSELPYTEAVIQETMRLYPPAWTIGREAIEDVEIAGWTVTKGAQVLLPQSLVHRDRRWFDNPDLFRPERWLDGLEDRIPRFAYFPFGGGPRICIGNYFAMMEAILVVATMAQQVRLENVSRQALRTQPSVTQRPATAIEMKVRRR</sequence>
<evidence type="ECO:0000256" key="5">
    <source>
        <dbReference type="ARBA" id="ARBA00023004"/>
    </source>
</evidence>
<dbReference type="CDD" id="cd20620">
    <property type="entry name" value="CYP132-like"/>
    <property type="match status" value="1"/>
</dbReference>
<keyword evidence="2 7" id="KW-0349">Heme</keyword>
<reference evidence="9 10" key="1">
    <citation type="submission" date="2019-06" db="EMBL/GenBank/DDBJ databases">
        <title>Persicimonas caeni gen. nov., sp. nov., a predatory bacterium isolated from solar saltern.</title>
        <authorList>
            <person name="Wang S."/>
        </authorList>
    </citation>
    <scope>NUCLEOTIDE SEQUENCE [LARGE SCALE GENOMIC DNA]</scope>
    <source>
        <strain evidence="9 10">YN101</strain>
    </source>
</reference>
<dbReference type="GO" id="GO:0005506">
    <property type="term" value="F:iron ion binding"/>
    <property type="evidence" value="ECO:0007669"/>
    <property type="project" value="InterPro"/>
</dbReference>
<dbReference type="InterPro" id="IPR002401">
    <property type="entry name" value="Cyt_P450_E_grp-I"/>
</dbReference>
<accession>A0A4Y6PW23</accession>
<keyword evidence="3 7" id="KW-0479">Metal-binding</keyword>
<keyword evidence="4 8" id="KW-0560">Oxidoreductase</keyword>
<dbReference type="InterPro" id="IPR050196">
    <property type="entry name" value="Cytochrome_P450_Monoox"/>
</dbReference>
<dbReference type="OrthoDB" id="9764248at2"/>
<dbReference type="GO" id="GO:0020037">
    <property type="term" value="F:heme binding"/>
    <property type="evidence" value="ECO:0007669"/>
    <property type="project" value="InterPro"/>
</dbReference>
<dbReference type="GO" id="GO:0016705">
    <property type="term" value="F:oxidoreductase activity, acting on paired donors, with incorporation or reduction of molecular oxygen"/>
    <property type="evidence" value="ECO:0007669"/>
    <property type="project" value="InterPro"/>
</dbReference>
<dbReference type="PANTHER" id="PTHR24291:SF50">
    <property type="entry name" value="BIFUNCTIONAL ALBAFLAVENONE MONOOXYGENASE_TERPENE SYNTHASE"/>
    <property type="match status" value="1"/>
</dbReference>
<dbReference type="GO" id="GO:0004497">
    <property type="term" value="F:monooxygenase activity"/>
    <property type="evidence" value="ECO:0007669"/>
    <property type="project" value="UniProtKB-KW"/>
</dbReference>
<comment type="cofactor">
    <cofactor evidence="7">
        <name>heme</name>
        <dbReference type="ChEBI" id="CHEBI:30413"/>
    </cofactor>
</comment>
<keyword evidence="5 7" id="KW-0408">Iron</keyword>
<dbReference type="PRINTS" id="PR00463">
    <property type="entry name" value="EP450I"/>
</dbReference>
<dbReference type="SUPFAM" id="SSF48264">
    <property type="entry name" value="Cytochrome P450"/>
    <property type="match status" value="1"/>
</dbReference>
<name>A0A4Y6PW23_PERCE</name>
<protein>
    <submittedName>
        <fullName evidence="9">Cytochrome P450</fullName>
    </submittedName>
</protein>
<dbReference type="InterPro" id="IPR001128">
    <property type="entry name" value="Cyt_P450"/>
</dbReference>
<dbReference type="PANTHER" id="PTHR24291">
    <property type="entry name" value="CYTOCHROME P450 FAMILY 4"/>
    <property type="match status" value="1"/>
</dbReference>
<evidence type="ECO:0000256" key="8">
    <source>
        <dbReference type="RuleBase" id="RU000461"/>
    </source>
</evidence>